<protein>
    <submittedName>
        <fullName evidence="3">Uncharacterized protein</fullName>
    </submittedName>
</protein>
<keyword evidence="2" id="KW-0732">Signal</keyword>
<accession>A0A8C8UKY7</accession>
<dbReference type="Proteomes" id="UP000694547">
    <property type="component" value="Chromosome 20"/>
</dbReference>
<organism evidence="3 4">
    <name type="scientific">Peromyscus maniculatus bairdii</name>
    <name type="common">Prairie deer mouse</name>
    <dbReference type="NCBI Taxonomy" id="230844"/>
    <lineage>
        <taxon>Eukaryota</taxon>
        <taxon>Metazoa</taxon>
        <taxon>Chordata</taxon>
        <taxon>Craniata</taxon>
        <taxon>Vertebrata</taxon>
        <taxon>Euteleostomi</taxon>
        <taxon>Mammalia</taxon>
        <taxon>Eutheria</taxon>
        <taxon>Euarchontoglires</taxon>
        <taxon>Glires</taxon>
        <taxon>Rodentia</taxon>
        <taxon>Myomorpha</taxon>
        <taxon>Muroidea</taxon>
        <taxon>Cricetidae</taxon>
        <taxon>Neotominae</taxon>
        <taxon>Peromyscus</taxon>
    </lineage>
</organism>
<evidence type="ECO:0000256" key="1">
    <source>
        <dbReference type="SAM" id="MobiDB-lite"/>
    </source>
</evidence>
<dbReference type="GeneTree" id="ENSGT00950000185460"/>
<dbReference type="AlphaFoldDB" id="A0A8C8UKY7"/>
<dbReference type="Ensembl" id="ENSPEMT00000033492.1">
    <property type="protein sequence ID" value="ENSPEMP00000034183.1"/>
    <property type="gene ID" value="ENSPEMG00000030413.1"/>
</dbReference>
<feature type="signal peptide" evidence="2">
    <location>
        <begin position="1"/>
        <end position="16"/>
    </location>
</feature>
<reference evidence="3 4" key="1">
    <citation type="submission" date="2018-10" db="EMBL/GenBank/DDBJ databases">
        <title>Improved assembly of the deer mouse Peromyscus maniculatus genome.</title>
        <authorList>
            <person name="Lassance J.-M."/>
            <person name="Hoekstra H.E."/>
        </authorList>
    </citation>
    <scope>NUCLEOTIDE SEQUENCE [LARGE SCALE GENOMIC DNA]</scope>
</reference>
<evidence type="ECO:0000256" key="2">
    <source>
        <dbReference type="SAM" id="SignalP"/>
    </source>
</evidence>
<feature type="compositionally biased region" description="Polar residues" evidence="1">
    <location>
        <begin position="160"/>
        <end position="172"/>
    </location>
</feature>
<feature type="region of interest" description="Disordered" evidence="1">
    <location>
        <begin position="152"/>
        <end position="172"/>
    </location>
</feature>
<feature type="chain" id="PRO_5034515622" evidence="2">
    <location>
        <begin position="17"/>
        <end position="172"/>
    </location>
</feature>
<reference evidence="3" key="3">
    <citation type="submission" date="2025-09" db="UniProtKB">
        <authorList>
            <consortium name="Ensembl"/>
        </authorList>
    </citation>
    <scope>IDENTIFICATION</scope>
</reference>
<proteinExistence type="predicted"/>
<name>A0A8C8UKY7_PERMB</name>
<sequence>MVLWSCIFILPPSVEANVLYVGYYLSPPSTVSSGPSTPALPRSAHPHPSLPAVLLPRPLIVTLVLGRACRCLTKPVGEPADAEATCLSLDRRLELVILPNEPYQLLQFLVFPHQPLYLMPKPLIICKWILESSASGVASEGVRGDEISQELVMNGRPTVPQRTRASLQKTEG</sequence>
<evidence type="ECO:0000313" key="4">
    <source>
        <dbReference type="Proteomes" id="UP000694547"/>
    </source>
</evidence>
<evidence type="ECO:0000313" key="3">
    <source>
        <dbReference type="Ensembl" id="ENSPEMP00000034183.1"/>
    </source>
</evidence>
<reference evidence="3" key="2">
    <citation type="submission" date="2025-08" db="UniProtKB">
        <authorList>
            <consortium name="Ensembl"/>
        </authorList>
    </citation>
    <scope>IDENTIFICATION</scope>
</reference>
<keyword evidence="4" id="KW-1185">Reference proteome</keyword>